<protein>
    <submittedName>
        <fullName evidence="1">Uncharacterized protein</fullName>
    </submittedName>
</protein>
<evidence type="ECO:0000313" key="2">
    <source>
        <dbReference type="Proteomes" id="UP000191987"/>
    </source>
</evidence>
<dbReference type="AlphaFoldDB" id="A0A1S7QR76"/>
<name>A0A1S7QR76_9HYPH</name>
<dbReference type="EMBL" id="FBWG01000028">
    <property type="protein sequence ID" value="CUX40872.1"/>
    <property type="molecule type" value="Genomic_DNA"/>
</dbReference>
<dbReference type="Proteomes" id="UP000191987">
    <property type="component" value="Unassembled WGS sequence"/>
</dbReference>
<sequence length="273" mass="30751">MTDLFNRSKPVKLTSTDIRNGMSKRWAEPEYAIMWEVADATGSGSRRYADAVIMSLWPSRGLELHGVEIKVSRSDWKREAADPRKAESVAQYCDRWWIHTAPGVVDDLSDLPPQWGLREFDGRSWKTIREAEKNSPVPISRGFLASILRRADGAMRLLVNEATKEARAKVDEEIARNRERYCDELERAVQNRTATFETAAKNIELFAAAFGVDPANAWKDDFSRLGRAAKALCECNVSGYGHKPLAQRLRAAADEIDVIIEMIDPPKLAEDNS</sequence>
<gene>
    <name evidence="1" type="ORF">AGR7C_Lc100072</name>
</gene>
<accession>A0A1S7QR76</accession>
<evidence type="ECO:0000313" key="1">
    <source>
        <dbReference type="EMBL" id="CUX40872.1"/>
    </source>
</evidence>
<organism evidence="1 2">
    <name type="scientific">Agrobacterium deltaense Zutra 3/1</name>
    <dbReference type="NCBI Taxonomy" id="1183427"/>
    <lineage>
        <taxon>Bacteria</taxon>
        <taxon>Pseudomonadati</taxon>
        <taxon>Pseudomonadota</taxon>
        <taxon>Alphaproteobacteria</taxon>
        <taxon>Hyphomicrobiales</taxon>
        <taxon>Rhizobiaceae</taxon>
        <taxon>Rhizobium/Agrobacterium group</taxon>
        <taxon>Agrobacterium</taxon>
    </lineage>
</organism>
<reference evidence="1 2" key="1">
    <citation type="submission" date="2016-01" db="EMBL/GenBank/DDBJ databases">
        <authorList>
            <person name="Oliw E.H."/>
        </authorList>
    </citation>
    <scope>NUCLEOTIDE SEQUENCE [LARGE SCALE GENOMIC DNA]</scope>
    <source>
        <strain evidence="1 2">Zutra 3-1</strain>
    </source>
</reference>
<proteinExistence type="predicted"/>
<dbReference type="RefSeq" id="WP_080819414.1">
    <property type="nucleotide sequence ID" value="NZ_LT009749.1"/>
</dbReference>